<dbReference type="Pfam" id="PF00472">
    <property type="entry name" value="RF-1"/>
    <property type="match status" value="1"/>
</dbReference>
<gene>
    <name evidence="4" type="ORF">GpartN1_g1310.t1</name>
</gene>
<dbReference type="PANTHER" id="PTHR43116:SF3">
    <property type="entry name" value="CLASS I PEPTIDE CHAIN RELEASE FACTOR"/>
    <property type="match status" value="1"/>
</dbReference>
<protein>
    <recommendedName>
        <fullName evidence="3">Prokaryotic-type class I peptide chain release factors domain-containing protein</fullName>
    </recommendedName>
</protein>
<dbReference type="Proteomes" id="UP001061958">
    <property type="component" value="Unassembled WGS sequence"/>
</dbReference>
<dbReference type="OrthoDB" id="2019491at2759"/>
<dbReference type="InterPro" id="IPR045853">
    <property type="entry name" value="Pep_chain_release_fac_I_sf"/>
</dbReference>
<dbReference type="SMART" id="SM00937">
    <property type="entry name" value="PCRF"/>
    <property type="match status" value="1"/>
</dbReference>
<sequence>MIIMTFVIASCGWKSNRQSNKFVKHVAISTIRCHFCYKKYYTIYSQVDIEKEFSYLKERVDVVFKSVSVDRLRKEIESLQAQSSDGSFWENKTLAEKVLKDLASKRHKLEKFTSWEQRLEDLQAYLQLQSTEGNPDSSLLEEATHNIVQLKRELNLWETQHLFSGQYDVNAAILTITAGAGGTDAQDWASLLFRMYTRWCERQGFPFTILDIADGEEAGIKSVCLQVQNEYAYGYLQGEKGAHRLVRLSPFNANNKRQTSFAGVDVIPFLQEEELEALVIPPEDLLVTTMRAGGKGGQNVNKVETAVRIHHIPTGIQVRSAKERSQYQNKQMAMQLLRSKLLLLEKERKERIRNEVRGDVIEAEWGNQIRNYIFHPYKLVKDLRTHVEKGDVESVLDGELDDFIHAFLRWNASKRLSQSS</sequence>
<dbReference type="InterPro" id="IPR000352">
    <property type="entry name" value="Pep_chain_release_fac_I"/>
</dbReference>
<dbReference type="EMBL" id="BQMJ01000009">
    <property type="protein sequence ID" value="GJQ09519.1"/>
    <property type="molecule type" value="Genomic_DNA"/>
</dbReference>
<dbReference type="InterPro" id="IPR005139">
    <property type="entry name" value="PCRF"/>
</dbReference>
<dbReference type="Pfam" id="PF03462">
    <property type="entry name" value="PCRF"/>
    <property type="match status" value="1"/>
</dbReference>
<evidence type="ECO:0000259" key="3">
    <source>
        <dbReference type="PROSITE" id="PS00745"/>
    </source>
</evidence>
<organism evidence="4 5">
    <name type="scientific">Galdieria partita</name>
    <dbReference type="NCBI Taxonomy" id="83374"/>
    <lineage>
        <taxon>Eukaryota</taxon>
        <taxon>Rhodophyta</taxon>
        <taxon>Bangiophyceae</taxon>
        <taxon>Galdieriales</taxon>
        <taxon>Galdieriaceae</taxon>
        <taxon>Galdieria</taxon>
    </lineage>
</organism>
<dbReference type="PROSITE" id="PS00745">
    <property type="entry name" value="RF_PROK_I"/>
    <property type="match status" value="1"/>
</dbReference>
<evidence type="ECO:0000313" key="4">
    <source>
        <dbReference type="EMBL" id="GJQ09519.1"/>
    </source>
</evidence>
<evidence type="ECO:0000256" key="2">
    <source>
        <dbReference type="ARBA" id="ARBA00022917"/>
    </source>
</evidence>
<dbReference type="SUPFAM" id="SSF75620">
    <property type="entry name" value="Release factor"/>
    <property type="match status" value="1"/>
</dbReference>
<dbReference type="HAMAP" id="MF_00094">
    <property type="entry name" value="Rel_fac_2"/>
    <property type="match status" value="1"/>
</dbReference>
<dbReference type="PANTHER" id="PTHR43116">
    <property type="entry name" value="PEPTIDE CHAIN RELEASE FACTOR 2"/>
    <property type="match status" value="1"/>
</dbReference>
<dbReference type="NCBIfam" id="TIGR00020">
    <property type="entry name" value="prfB"/>
    <property type="match status" value="1"/>
</dbReference>
<reference evidence="4" key="2">
    <citation type="submission" date="2022-01" db="EMBL/GenBank/DDBJ databases">
        <authorList>
            <person name="Hirooka S."/>
            <person name="Miyagishima S.Y."/>
        </authorList>
    </citation>
    <scope>NUCLEOTIDE SEQUENCE</scope>
    <source>
        <strain evidence="4">NBRC 102759</strain>
    </source>
</reference>
<keyword evidence="5" id="KW-1185">Reference proteome</keyword>
<dbReference type="GO" id="GO:0005737">
    <property type="term" value="C:cytoplasm"/>
    <property type="evidence" value="ECO:0007669"/>
    <property type="project" value="InterPro"/>
</dbReference>
<feature type="domain" description="Prokaryotic-type class I peptide chain release factors" evidence="3">
    <location>
        <begin position="291"/>
        <end position="307"/>
    </location>
</feature>
<keyword evidence="2" id="KW-0648">Protein biosynthesis</keyword>
<dbReference type="AlphaFoldDB" id="A0A9C7UN49"/>
<dbReference type="InterPro" id="IPR004374">
    <property type="entry name" value="PrfB"/>
</dbReference>
<reference evidence="4" key="1">
    <citation type="journal article" date="2022" name="Proc. Natl. Acad. Sci. U.S.A.">
        <title>Life cycle and functional genomics of the unicellular red alga Galdieria for elucidating algal and plant evolution and industrial use.</title>
        <authorList>
            <person name="Hirooka S."/>
            <person name="Itabashi T."/>
            <person name="Ichinose T.M."/>
            <person name="Onuma R."/>
            <person name="Fujiwara T."/>
            <person name="Yamashita S."/>
            <person name="Jong L.W."/>
            <person name="Tomita R."/>
            <person name="Iwane A.H."/>
            <person name="Miyagishima S.Y."/>
        </authorList>
    </citation>
    <scope>NUCLEOTIDE SEQUENCE</scope>
    <source>
        <strain evidence="4">NBRC 102759</strain>
    </source>
</reference>
<dbReference type="Gene3D" id="1.20.58.410">
    <property type="entry name" value="Release factor"/>
    <property type="match status" value="1"/>
</dbReference>
<proteinExistence type="inferred from homology"/>
<evidence type="ECO:0000313" key="5">
    <source>
        <dbReference type="Proteomes" id="UP001061958"/>
    </source>
</evidence>
<dbReference type="Gene3D" id="3.30.70.1660">
    <property type="match status" value="1"/>
</dbReference>
<dbReference type="GO" id="GO:0016149">
    <property type="term" value="F:translation release factor activity, codon specific"/>
    <property type="evidence" value="ECO:0007669"/>
    <property type="project" value="InterPro"/>
</dbReference>
<evidence type="ECO:0000256" key="1">
    <source>
        <dbReference type="ARBA" id="ARBA00010835"/>
    </source>
</evidence>
<name>A0A9C7UN49_9RHOD</name>
<accession>A0A9C7UN49</accession>
<comment type="caution">
    <text evidence="4">The sequence shown here is derived from an EMBL/GenBank/DDBJ whole genome shotgun (WGS) entry which is preliminary data.</text>
</comment>
<dbReference type="Gene3D" id="3.30.160.20">
    <property type="match status" value="1"/>
</dbReference>
<comment type="similarity">
    <text evidence="1">Belongs to the prokaryotic/mitochondrial release factor family.</text>
</comment>